<gene>
    <name evidence="2" type="ORF">BDU57DRAFT_534402</name>
</gene>
<evidence type="ECO:0000313" key="3">
    <source>
        <dbReference type="Proteomes" id="UP000800096"/>
    </source>
</evidence>
<dbReference type="PANTHER" id="PTHR33570">
    <property type="entry name" value="4-CARBOXYMUCONOLACTONE DECARBOXYLASE FAMILY PROTEIN"/>
    <property type="match status" value="1"/>
</dbReference>
<dbReference type="InterPro" id="IPR003779">
    <property type="entry name" value="CMD-like"/>
</dbReference>
<dbReference type="Gene3D" id="1.20.1290.10">
    <property type="entry name" value="AhpD-like"/>
    <property type="match status" value="1"/>
</dbReference>
<dbReference type="OrthoDB" id="104509at2759"/>
<dbReference type="InterPro" id="IPR029032">
    <property type="entry name" value="AhpD-like"/>
</dbReference>
<reference evidence="2" key="1">
    <citation type="journal article" date="2020" name="Stud. Mycol.">
        <title>101 Dothideomycetes genomes: a test case for predicting lifestyles and emergence of pathogens.</title>
        <authorList>
            <person name="Haridas S."/>
            <person name="Albert R."/>
            <person name="Binder M."/>
            <person name="Bloem J."/>
            <person name="Labutti K."/>
            <person name="Salamov A."/>
            <person name="Andreopoulos B."/>
            <person name="Baker S."/>
            <person name="Barry K."/>
            <person name="Bills G."/>
            <person name="Bluhm B."/>
            <person name="Cannon C."/>
            <person name="Castanera R."/>
            <person name="Culley D."/>
            <person name="Daum C."/>
            <person name="Ezra D."/>
            <person name="Gonzalez J."/>
            <person name="Henrissat B."/>
            <person name="Kuo A."/>
            <person name="Liang C."/>
            <person name="Lipzen A."/>
            <person name="Lutzoni F."/>
            <person name="Magnuson J."/>
            <person name="Mondo S."/>
            <person name="Nolan M."/>
            <person name="Ohm R."/>
            <person name="Pangilinan J."/>
            <person name="Park H.-J."/>
            <person name="Ramirez L."/>
            <person name="Alfaro M."/>
            <person name="Sun H."/>
            <person name="Tritt A."/>
            <person name="Yoshinaga Y."/>
            <person name="Zwiers L.-H."/>
            <person name="Turgeon B."/>
            <person name="Goodwin S."/>
            <person name="Spatafora J."/>
            <person name="Crous P."/>
            <person name="Grigoriev I."/>
        </authorList>
    </citation>
    <scope>NUCLEOTIDE SEQUENCE</scope>
    <source>
        <strain evidence="2">HMLAC05119</strain>
    </source>
</reference>
<protein>
    <submittedName>
        <fullName evidence="2">AhpD-like protein</fullName>
    </submittedName>
</protein>
<evidence type="ECO:0000313" key="2">
    <source>
        <dbReference type="EMBL" id="KAF1920642.1"/>
    </source>
</evidence>
<dbReference type="InterPro" id="IPR052512">
    <property type="entry name" value="4CMD/NDH-1_regulator"/>
</dbReference>
<evidence type="ECO:0000259" key="1">
    <source>
        <dbReference type="Pfam" id="PF02627"/>
    </source>
</evidence>
<dbReference type="GO" id="GO:0051920">
    <property type="term" value="F:peroxiredoxin activity"/>
    <property type="evidence" value="ECO:0007669"/>
    <property type="project" value="InterPro"/>
</dbReference>
<dbReference type="Pfam" id="PF02627">
    <property type="entry name" value="CMD"/>
    <property type="match status" value="1"/>
</dbReference>
<dbReference type="EMBL" id="ML979132">
    <property type="protein sequence ID" value="KAF1920642.1"/>
    <property type="molecule type" value="Genomic_DNA"/>
</dbReference>
<accession>A0A6A5QZ05</accession>
<keyword evidence="3" id="KW-1185">Reference proteome</keyword>
<organism evidence="2 3">
    <name type="scientific">Ampelomyces quisqualis</name>
    <name type="common">Powdery mildew agent</name>
    <dbReference type="NCBI Taxonomy" id="50730"/>
    <lineage>
        <taxon>Eukaryota</taxon>
        <taxon>Fungi</taxon>
        <taxon>Dikarya</taxon>
        <taxon>Ascomycota</taxon>
        <taxon>Pezizomycotina</taxon>
        <taxon>Dothideomycetes</taxon>
        <taxon>Pleosporomycetidae</taxon>
        <taxon>Pleosporales</taxon>
        <taxon>Pleosporineae</taxon>
        <taxon>Phaeosphaeriaceae</taxon>
        <taxon>Ampelomyces</taxon>
    </lineage>
</organism>
<proteinExistence type="predicted"/>
<dbReference type="SUPFAM" id="SSF69118">
    <property type="entry name" value="AhpD-like"/>
    <property type="match status" value="1"/>
</dbReference>
<dbReference type="Proteomes" id="UP000800096">
    <property type="component" value="Unassembled WGS sequence"/>
</dbReference>
<sequence>MPPIDRNKIHDAKVEEAHKTLFDQGLAIRRSVAGDSYVDASLARHSSPFSKPLQQLVTEVGWGWIWSRPGLTRKQRSLLNLGMLCALNRSTELGVHVRGALKNGLSEDEIREALLQVGVYVGLPASIEGFRVAEKALEDWKKEDGKIKSKL</sequence>
<dbReference type="PANTHER" id="PTHR33570:SF2">
    <property type="entry name" value="CARBOXYMUCONOLACTONE DECARBOXYLASE-LIKE DOMAIN-CONTAINING PROTEIN"/>
    <property type="match status" value="1"/>
</dbReference>
<name>A0A6A5QZ05_AMPQU</name>
<dbReference type="AlphaFoldDB" id="A0A6A5QZ05"/>
<feature type="domain" description="Carboxymuconolactone decarboxylase-like" evidence="1">
    <location>
        <begin position="53"/>
        <end position="134"/>
    </location>
</feature>